<dbReference type="Pfam" id="PF00962">
    <property type="entry name" value="A_deaminase"/>
    <property type="match status" value="1"/>
</dbReference>
<dbReference type="RefSeq" id="WP_092235770.1">
    <property type="nucleotide sequence ID" value="NZ_FNLL01000009.1"/>
</dbReference>
<dbReference type="InterPro" id="IPR001365">
    <property type="entry name" value="A_deaminase_dom"/>
</dbReference>
<name>A0A1H2IPY5_9BACT</name>
<gene>
    <name evidence="8" type="ORF">SAMN04487931_10957</name>
</gene>
<dbReference type="EMBL" id="FNLL01000009">
    <property type="protein sequence ID" value="SDU45898.1"/>
    <property type="molecule type" value="Genomic_DNA"/>
</dbReference>
<dbReference type="GO" id="GO:0046872">
    <property type="term" value="F:metal ion binding"/>
    <property type="evidence" value="ECO:0007669"/>
    <property type="project" value="UniProtKB-KW"/>
</dbReference>
<evidence type="ECO:0000256" key="2">
    <source>
        <dbReference type="ARBA" id="ARBA00006676"/>
    </source>
</evidence>
<evidence type="ECO:0000256" key="3">
    <source>
        <dbReference type="ARBA" id="ARBA00012784"/>
    </source>
</evidence>
<dbReference type="PANTHER" id="PTHR11409:SF43">
    <property type="entry name" value="ADENOSINE DEAMINASE"/>
    <property type="match status" value="1"/>
</dbReference>
<comment type="cofactor">
    <cofactor evidence="1">
        <name>Zn(2+)</name>
        <dbReference type="ChEBI" id="CHEBI:29105"/>
    </cofactor>
</comment>
<dbReference type="InterPro" id="IPR006330">
    <property type="entry name" value="Ado/ade_deaminase"/>
</dbReference>
<keyword evidence="5" id="KW-0378">Hydrolase</keyword>
<dbReference type="SUPFAM" id="SSF51556">
    <property type="entry name" value="Metallo-dependent hydrolases"/>
    <property type="match status" value="1"/>
</dbReference>
<reference evidence="9" key="1">
    <citation type="submission" date="2016-10" db="EMBL/GenBank/DDBJ databases">
        <authorList>
            <person name="Varghese N."/>
            <person name="Submissions S."/>
        </authorList>
    </citation>
    <scope>NUCLEOTIDE SEQUENCE [LARGE SCALE GENOMIC DNA]</scope>
    <source>
        <strain evidence="9">DSM 3384</strain>
    </source>
</reference>
<dbReference type="GO" id="GO:0006154">
    <property type="term" value="P:adenosine catabolic process"/>
    <property type="evidence" value="ECO:0007669"/>
    <property type="project" value="TreeGrafter"/>
</dbReference>
<accession>A0A1H2IPY5</accession>
<dbReference type="EC" id="3.5.4.4" evidence="3"/>
<evidence type="ECO:0000313" key="9">
    <source>
        <dbReference type="Proteomes" id="UP000199608"/>
    </source>
</evidence>
<keyword evidence="6" id="KW-0862">Zinc</keyword>
<organism evidence="8 9">
    <name type="scientific">Desulfobacula phenolica</name>
    <dbReference type="NCBI Taxonomy" id="90732"/>
    <lineage>
        <taxon>Bacteria</taxon>
        <taxon>Pseudomonadati</taxon>
        <taxon>Thermodesulfobacteriota</taxon>
        <taxon>Desulfobacteria</taxon>
        <taxon>Desulfobacterales</taxon>
        <taxon>Desulfobacteraceae</taxon>
        <taxon>Desulfobacula</taxon>
    </lineage>
</organism>
<comment type="similarity">
    <text evidence="2">Belongs to the metallo-dependent hydrolases superfamily. Adenosine and AMP deaminases family.</text>
</comment>
<dbReference type="InterPro" id="IPR032466">
    <property type="entry name" value="Metal_Hydrolase"/>
</dbReference>
<keyword evidence="4" id="KW-0479">Metal-binding</keyword>
<evidence type="ECO:0000256" key="5">
    <source>
        <dbReference type="ARBA" id="ARBA00022801"/>
    </source>
</evidence>
<dbReference type="Gene3D" id="3.20.20.140">
    <property type="entry name" value="Metal-dependent hydrolases"/>
    <property type="match status" value="1"/>
</dbReference>
<evidence type="ECO:0000256" key="1">
    <source>
        <dbReference type="ARBA" id="ARBA00001947"/>
    </source>
</evidence>
<sequence>MKLRLAVFIVAIFTIAGCSTLEIKSSSNLDNAHKTALLYEELIEGKSPDTAQLTLFFSNMPKGGDLHNHYSGSIYAETYLDWVKDAGYWIDKNTLYISKATTDSSICVDELRSDNKLYRKLLTLWSDKDYQNHYHLQPPPDANFFNTFGYFGPISQHYNKGLMILKDRAIKENVGFIELMLKSVGYSYSDKEFNENFDEKIRKAADNEAVSLLLDVMSSRIDADNTFKESVYGFIKTVEEAHKGVDDDQFMMRYQTYASRNSSPSKVFSALYSAFKAVDKSDLLVGVNIVGPENGVVAIADYNLHMQMFAYLKKKFPSVNKSLHAGELTLGMVRPKNLKFHISQAIHTTGAQRIGHGVDLPYEDNAIKLLQEIKEKSVIEICFTSNEFILGVKDNDHPYLIYSKYDVPIVICTDDSGVSRNNLTGEYVLLATRYKPSYEKVKEYVYNSIKHSFFSKSDKNLLTDSLDARFEKFEADMSGYSDLILK</sequence>
<dbReference type="Proteomes" id="UP000199608">
    <property type="component" value="Unassembled WGS sequence"/>
</dbReference>
<dbReference type="GO" id="GO:0004000">
    <property type="term" value="F:adenosine deaminase activity"/>
    <property type="evidence" value="ECO:0007669"/>
    <property type="project" value="UniProtKB-ARBA"/>
</dbReference>
<keyword evidence="9" id="KW-1185">Reference proteome</keyword>
<evidence type="ECO:0000313" key="8">
    <source>
        <dbReference type="EMBL" id="SDU45898.1"/>
    </source>
</evidence>
<evidence type="ECO:0000256" key="4">
    <source>
        <dbReference type="ARBA" id="ARBA00022723"/>
    </source>
</evidence>
<evidence type="ECO:0000259" key="7">
    <source>
        <dbReference type="Pfam" id="PF00962"/>
    </source>
</evidence>
<evidence type="ECO:0000256" key="6">
    <source>
        <dbReference type="ARBA" id="ARBA00022833"/>
    </source>
</evidence>
<dbReference type="GO" id="GO:0043103">
    <property type="term" value="P:hypoxanthine salvage"/>
    <property type="evidence" value="ECO:0007669"/>
    <property type="project" value="TreeGrafter"/>
</dbReference>
<proteinExistence type="inferred from homology"/>
<dbReference type="GO" id="GO:0005829">
    <property type="term" value="C:cytosol"/>
    <property type="evidence" value="ECO:0007669"/>
    <property type="project" value="TreeGrafter"/>
</dbReference>
<dbReference type="GO" id="GO:0046103">
    <property type="term" value="P:inosine biosynthetic process"/>
    <property type="evidence" value="ECO:0007669"/>
    <property type="project" value="TreeGrafter"/>
</dbReference>
<dbReference type="PANTHER" id="PTHR11409">
    <property type="entry name" value="ADENOSINE DEAMINASE"/>
    <property type="match status" value="1"/>
</dbReference>
<protein>
    <recommendedName>
        <fullName evidence="3">adenosine deaminase</fullName>
        <ecNumber evidence="3">3.5.4.4</ecNumber>
    </recommendedName>
</protein>
<dbReference type="AlphaFoldDB" id="A0A1H2IPY5"/>
<feature type="domain" description="Adenosine deaminase" evidence="7">
    <location>
        <begin position="250"/>
        <end position="468"/>
    </location>
</feature>
<dbReference type="PROSITE" id="PS51257">
    <property type="entry name" value="PROKAR_LIPOPROTEIN"/>
    <property type="match status" value="1"/>
</dbReference>